<dbReference type="RefSeq" id="WP_004921730.1">
    <property type="nucleotide sequence ID" value="NZ_BCMA01000004.1"/>
</dbReference>
<sequence length="90" mass="10594">MNLLSLDQYKANCFDQLALKIQQHPERYLDFDSVSDLYKADWLNEFPQGTEWSVSGLDDGADEFYILIQFKQKKLIIEIRQGHNKIDINL</sequence>
<dbReference type="Proteomes" id="UP001233360">
    <property type="component" value="Unassembled WGS sequence"/>
</dbReference>
<accession>A0ABU0UUJ9</accession>
<organism evidence="1 2">
    <name type="scientific">Acinetobacter baylyi</name>
    <dbReference type="NCBI Taxonomy" id="202950"/>
    <lineage>
        <taxon>Bacteria</taxon>
        <taxon>Pseudomonadati</taxon>
        <taxon>Pseudomonadota</taxon>
        <taxon>Gammaproteobacteria</taxon>
        <taxon>Moraxellales</taxon>
        <taxon>Moraxellaceae</taxon>
        <taxon>Acinetobacter</taxon>
    </lineage>
</organism>
<reference evidence="1 2" key="1">
    <citation type="submission" date="2023-07" db="EMBL/GenBank/DDBJ databases">
        <title>Functional and genomic diversity of the sorghum phyllosphere microbiome.</title>
        <authorList>
            <person name="Shade A."/>
        </authorList>
    </citation>
    <scope>NUCLEOTIDE SEQUENCE [LARGE SCALE GENOMIC DNA]</scope>
    <source>
        <strain evidence="1 2">SORGH_AS_0887</strain>
    </source>
</reference>
<evidence type="ECO:0000313" key="2">
    <source>
        <dbReference type="Proteomes" id="UP001233360"/>
    </source>
</evidence>
<comment type="caution">
    <text evidence="1">The sequence shown here is derived from an EMBL/GenBank/DDBJ whole genome shotgun (WGS) entry which is preliminary data.</text>
</comment>
<protein>
    <submittedName>
        <fullName evidence="1">Uncharacterized protein</fullName>
    </submittedName>
</protein>
<gene>
    <name evidence="1" type="ORF">QE380_001142</name>
</gene>
<proteinExistence type="predicted"/>
<dbReference type="GeneID" id="45233479"/>
<evidence type="ECO:0000313" key="1">
    <source>
        <dbReference type="EMBL" id="MDQ1208219.1"/>
    </source>
</evidence>
<dbReference type="EMBL" id="JAUTBK010000002">
    <property type="protein sequence ID" value="MDQ1208219.1"/>
    <property type="molecule type" value="Genomic_DNA"/>
</dbReference>
<keyword evidence="2" id="KW-1185">Reference proteome</keyword>
<name>A0ABU0UUJ9_ACIBI</name>